<dbReference type="PATRIC" id="fig|28092.6.peg.3972"/>
<organism evidence="3 4">
    <name type="scientific">Robbsia andropogonis</name>
    <dbReference type="NCBI Taxonomy" id="28092"/>
    <lineage>
        <taxon>Bacteria</taxon>
        <taxon>Pseudomonadati</taxon>
        <taxon>Pseudomonadota</taxon>
        <taxon>Betaproteobacteria</taxon>
        <taxon>Burkholderiales</taxon>
        <taxon>Burkholderiaceae</taxon>
        <taxon>Robbsia</taxon>
    </lineage>
</organism>
<evidence type="ECO:0000313" key="3">
    <source>
        <dbReference type="EMBL" id="KKB62531.1"/>
    </source>
</evidence>
<gene>
    <name evidence="3" type="ORF">WM40_16880</name>
</gene>
<name>A0A0F5JXF7_9BURK</name>
<feature type="region of interest" description="Disordered" evidence="1">
    <location>
        <begin position="29"/>
        <end position="58"/>
    </location>
</feature>
<dbReference type="EMBL" id="LAQU01000019">
    <property type="protein sequence ID" value="KKB62531.1"/>
    <property type="molecule type" value="Genomic_DNA"/>
</dbReference>
<evidence type="ECO:0008006" key="5">
    <source>
        <dbReference type="Google" id="ProtNLM"/>
    </source>
</evidence>
<comment type="caution">
    <text evidence="3">The sequence shown here is derived from an EMBL/GenBank/DDBJ whole genome shotgun (WGS) entry which is preliminary data.</text>
</comment>
<accession>A0A0F5JXF7</accession>
<evidence type="ECO:0000313" key="4">
    <source>
        <dbReference type="Proteomes" id="UP000033618"/>
    </source>
</evidence>
<feature type="compositionally biased region" description="Basic and acidic residues" evidence="1">
    <location>
        <begin position="45"/>
        <end position="58"/>
    </location>
</feature>
<dbReference type="AlphaFoldDB" id="A0A0F5JXF7"/>
<protein>
    <recommendedName>
        <fullName evidence="5">Lipoprotein</fullName>
    </recommendedName>
</protein>
<sequence length="119" mass="12577">MLPCCSALLLGACTTPPAGARITAPAGTILSRLPPGTPGAATFTPEREPSAEEKARRYDELDRQALREQDEVFRAEEAAAIAAAAARRNNVYATPYYGGYGGYGGWNGWGGGNGWGWGW</sequence>
<keyword evidence="2" id="KW-0732">Signal</keyword>
<dbReference type="STRING" id="28092.WM40_16880"/>
<evidence type="ECO:0000256" key="1">
    <source>
        <dbReference type="SAM" id="MobiDB-lite"/>
    </source>
</evidence>
<reference evidence="3 4" key="1">
    <citation type="submission" date="2015-03" db="EMBL/GenBank/DDBJ databases">
        <title>Draft Genome Sequence of Burkholderia andropogonis type strain ICMP2807, isolated from Sorghum bicolor.</title>
        <authorList>
            <person name="Lopes-Santos L."/>
            <person name="Castro D.B."/>
            <person name="Ottoboni L.M."/>
            <person name="Park D."/>
            <person name="Weirc B.S."/>
            <person name="Destefano S.A."/>
        </authorList>
    </citation>
    <scope>NUCLEOTIDE SEQUENCE [LARGE SCALE GENOMIC DNA]</scope>
    <source>
        <strain evidence="3 4">ICMP2807</strain>
    </source>
</reference>
<dbReference type="Proteomes" id="UP000033618">
    <property type="component" value="Unassembled WGS sequence"/>
</dbReference>
<feature type="chain" id="PRO_5002490206" description="Lipoprotein" evidence="2">
    <location>
        <begin position="21"/>
        <end position="119"/>
    </location>
</feature>
<proteinExistence type="predicted"/>
<keyword evidence="4" id="KW-1185">Reference proteome</keyword>
<feature type="signal peptide" evidence="2">
    <location>
        <begin position="1"/>
        <end position="20"/>
    </location>
</feature>
<evidence type="ECO:0000256" key="2">
    <source>
        <dbReference type="SAM" id="SignalP"/>
    </source>
</evidence>